<dbReference type="InterPro" id="IPR003593">
    <property type="entry name" value="AAA+_ATPase"/>
</dbReference>
<dbReference type="GO" id="GO:0005524">
    <property type="term" value="F:ATP binding"/>
    <property type="evidence" value="ECO:0007669"/>
    <property type="project" value="UniProtKB-KW"/>
</dbReference>
<evidence type="ECO:0000256" key="9">
    <source>
        <dbReference type="ARBA" id="ARBA00022967"/>
    </source>
</evidence>
<feature type="transmembrane region" description="Helical" evidence="12">
    <location>
        <begin position="353"/>
        <end position="385"/>
    </location>
</feature>
<evidence type="ECO:0000256" key="11">
    <source>
        <dbReference type="ARBA" id="ARBA00023136"/>
    </source>
</evidence>
<evidence type="ECO:0000256" key="2">
    <source>
        <dbReference type="ARBA" id="ARBA00004202"/>
    </source>
</evidence>
<dbReference type="Pfam" id="PF02361">
    <property type="entry name" value="CbiQ"/>
    <property type="match status" value="1"/>
</dbReference>
<reference evidence="14" key="1">
    <citation type="submission" date="2021-12" db="EMBL/GenBank/DDBJ databases">
        <title>Alicyclobacillaceae gen. nov., sp. nov., isolated from chalcocite enrichment system.</title>
        <authorList>
            <person name="Jiang Z."/>
        </authorList>
    </citation>
    <scope>NUCLEOTIDE SEQUENCE</scope>
    <source>
        <strain evidence="14">MYW30-H2</strain>
    </source>
</reference>
<evidence type="ECO:0000259" key="13">
    <source>
        <dbReference type="PROSITE" id="PS50893"/>
    </source>
</evidence>
<feature type="transmembrane region" description="Helical" evidence="12">
    <location>
        <begin position="575"/>
        <end position="592"/>
    </location>
</feature>
<keyword evidence="10 12" id="KW-1133">Transmembrane helix</keyword>
<keyword evidence="5" id="KW-1003">Cell membrane</keyword>
<evidence type="ECO:0000256" key="8">
    <source>
        <dbReference type="ARBA" id="ARBA00022840"/>
    </source>
</evidence>
<dbReference type="InterPro" id="IPR017871">
    <property type="entry name" value="ABC_transporter-like_CS"/>
</dbReference>
<keyword evidence="7" id="KW-0547">Nucleotide-binding</keyword>
<dbReference type="SUPFAM" id="SSF52540">
    <property type="entry name" value="P-loop containing nucleoside triphosphate hydrolases"/>
    <property type="match status" value="1"/>
</dbReference>
<comment type="subcellular location">
    <subcellularLocation>
        <location evidence="2">Cell membrane</location>
        <topology evidence="2">Peripheral membrane protein</topology>
    </subcellularLocation>
    <subcellularLocation>
        <location evidence="1">Membrane</location>
        <topology evidence="1">Multi-pass membrane protein</topology>
    </subcellularLocation>
</comment>
<dbReference type="CDD" id="cd03225">
    <property type="entry name" value="ABC_cobalt_CbiO_domain1"/>
    <property type="match status" value="1"/>
</dbReference>
<dbReference type="InterPro" id="IPR003339">
    <property type="entry name" value="ABC/ECF_trnsptr_transmembrane"/>
</dbReference>
<dbReference type="Proteomes" id="UP000830167">
    <property type="component" value="Chromosome"/>
</dbReference>
<dbReference type="InterPro" id="IPR027417">
    <property type="entry name" value="P-loop_NTPase"/>
</dbReference>
<dbReference type="PANTHER" id="PTHR43553:SF27">
    <property type="entry name" value="ENERGY-COUPLING FACTOR TRANSPORTER ATP-BINDING PROTEIN ECFA2"/>
    <property type="match status" value="1"/>
</dbReference>
<comment type="similarity">
    <text evidence="3">Belongs to the ABC transporter superfamily.</text>
</comment>
<keyword evidence="9" id="KW-1278">Translocase</keyword>
<feature type="transmembrane region" description="Helical" evidence="12">
    <location>
        <begin position="434"/>
        <end position="455"/>
    </location>
</feature>
<dbReference type="PANTHER" id="PTHR43553">
    <property type="entry name" value="HEAVY METAL TRANSPORTER"/>
    <property type="match status" value="1"/>
</dbReference>
<keyword evidence="11 12" id="KW-0472">Membrane</keyword>
<dbReference type="SMART" id="SM00382">
    <property type="entry name" value="AAA"/>
    <property type="match status" value="1"/>
</dbReference>
<dbReference type="InterPro" id="IPR015856">
    <property type="entry name" value="ABC_transpr_CbiO/EcfA_su"/>
</dbReference>
<dbReference type="CDD" id="cd16914">
    <property type="entry name" value="EcfT"/>
    <property type="match status" value="1"/>
</dbReference>
<dbReference type="RefSeq" id="WP_347436664.1">
    <property type="nucleotide sequence ID" value="NZ_CP089291.1"/>
</dbReference>
<dbReference type="Pfam" id="PF00005">
    <property type="entry name" value="ABC_tran"/>
    <property type="match status" value="1"/>
</dbReference>
<dbReference type="EMBL" id="CP089291">
    <property type="protein sequence ID" value="UOF89969.1"/>
    <property type="molecule type" value="Genomic_DNA"/>
</dbReference>
<evidence type="ECO:0000313" key="14">
    <source>
        <dbReference type="EMBL" id="UOF89969.1"/>
    </source>
</evidence>
<sequence>MSICLEHVTVYADTSLKLPILRDIGFRLSQGSIVLIIGQTGSGKSTLIDVMAGLKQPHMGAVSFFDHPLWHKHRLNRTIATSIGVVFQYPEQQLFAGTVQKEFEYSLRPYGYTKEERIDRIDRGMRDIGLPREFLQASPLFLSGGQKRKVALASTIAADPIWLFLDEPTAGLDPSAISELLDGLRQWKQRTNGTLVIATHDFDTFFPFADEVLIMEGGKLLYQAGIDQLYKHPEWLQQAGVGLSGSMQAACALAGIGYAHIDPRYTESQMADAILANMRGCTTIHPRKGMRRQLDTQKPLVHSQIHAVSPDASARFREATNREREVQPNAKHRTESGKTNVHWMRQLDPRGKWLSYVLISIGIVMQLTWIGTCVAGIVALSMVFLSGLHFRMVWRMIRPFLYFMGVSLLVSGLQWDLGQAHESLKLTGFSFAQAAFSCLQLSRYLWIMILGIVFVQTTSQLKIKQGLKQSLSLLSAWHVPVEEFALAASFMLRFIPIISAELERFTRIARARGKSAQRQSGSLRLRDVPVVTIPFLLSVMKVAEGFSEAMEARGYKTVNNVRTTGIVLKMEKKDWIAIAVGIVIFTIILLANRM</sequence>
<evidence type="ECO:0000256" key="12">
    <source>
        <dbReference type="SAM" id="Phobius"/>
    </source>
</evidence>
<dbReference type="InterPro" id="IPR025662">
    <property type="entry name" value="Sigma_54_int_dom_ATP-bd_1"/>
</dbReference>
<proteinExistence type="inferred from homology"/>
<evidence type="ECO:0000256" key="3">
    <source>
        <dbReference type="ARBA" id="ARBA00005417"/>
    </source>
</evidence>
<evidence type="ECO:0000256" key="1">
    <source>
        <dbReference type="ARBA" id="ARBA00004141"/>
    </source>
</evidence>
<keyword evidence="15" id="KW-1185">Reference proteome</keyword>
<evidence type="ECO:0000313" key="15">
    <source>
        <dbReference type="Proteomes" id="UP000830167"/>
    </source>
</evidence>
<keyword evidence="6 12" id="KW-0812">Transmembrane</keyword>
<keyword evidence="8 14" id="KW-0067">ATP-binding</keyword>
<protein>
    <submittedName>
        <fullName evidence="14">ATP-binding cassette domain-containing protein</fullName>
    </submittedName>
</protein>
<gene>
    <name evidence="14" type="ORF">LSG31_19200</name>
</gene>
<keyword evidence="4" id="KW-0813">Transport</keyword>
<evidence type="ECO:0000256" key="10">
    <source>
        <dbReference type="ARBA" id="ARBA00022989"/>
    </source>
</evidence>
<dbReference type="PROSITE" id="PS00211">
    <property type="entry name" value="ABC_TRANSPORTER_1"/>
    <property type="match status" value="1"/>
</dbReference>
<evidence type="ECO:0000256" key="6">
    <source>
        <dbReference type="ARBA" id="ARBA00022692"/>
    </source>
</evidence>
<dbReference type="InterPro" id="IPR003439">
    <property type="entry name" value="ABC_transporter-like_ATP-bd"/>
</dbReference>
<evidence type="ECO:0000256" key="5">
    <source>
        <dbReference type="ARBA" id="ARBA00022475"/>
    </source>
</evidence>
<evidence type="ECO:0000256" key="7">
    <source>
        <dbReference type="ARBA" id="ARBA00022741"/>
    </source>
</evidence>
<feature type="transmembrane region" description="Helical" evidence="12">
    <location>
        <begin position="397"/>
        <end position="414"/>
    </location>
</feature>
<feature type="domain" description="ABC transporter" evidence="13">
    <location>
        <begin position="3"/>
        <end position="242"/>
    </location>
</feature>
<dbReference type="InterPro" id="IPR050095">
    <property type="entry name" value="ECF_ABC_transporter_ATP-bd"/>
</dbReference>
<dbReference type="PROSITE" id="PS00675">
    <property type="entry name" value="SIGMA54_INTERACT_1"/>
    <property type="match status" value="1"/>
</dbReference>
<organism evidence="14 15">
    <name type="scientific">Fodinisporobacter ferrooxydans</name>
    <dbReference type="NCBI Taxonomy" id="2901836"/>
    <lineage>
        <taxon>Bacteria</taxon>
        <taxon>Bacillati</taxon>
        <taxon>Bacillota</taxon>
        <taxon>Bacilli</taxon>
        <taxon>Bacillales</taxon>
        <taxon>Alicyclobacillaceae</taxon>
        <taxon>Fodinisporobacter</taxon>
    </lineage>
</organism>
<accession>A0ABY4CI49</accession>
<evidence type="ECO:0000256" key="4">
    <source>
        <dbReference type="ARBA" id="ARBA00022448"/>
    </source>
</evidence>
<name>A0ABY4CI49_9BACL</name>
<dbReference type="PROSITE" id="PS50893">
    <property type="entry name" value="ABC_TRANSPORTER_2"/>
    <property type="match status" value="1"/>
</dbReference>
<dbReference type="Gene3D" id="3.40.50.300">
    <property type="entry name" value="P-loop containing nucleotide triphosphate hydrolases"/>
    <property type="match status" value="1"/>
</dbReference>